<sequence>MQKIKALALSSILFCSFIQAQAPKQLSSSEIHHELQKLNFLGTALYVAAHPDDENTRLIAYLSNEVKARTAYLSLTRGDGGQNLIGPELRELLGLLRTQELLAARRIDGGEQRFSRANDFGYSKHPDETLEIWNQEEVLGDVIWTIRNLKPDVIINRFDHRRAGQTHGHHTSSAMLSLKAFDLAASEDSYPEHLETTEVWQPKRLFYNTSWWRYGSQEAFAKIDKTNMLKMDVGVFFKELGKSNNEIASLASSQHLCQGFGRLSTRGSQDEYIELLRGDIPADKNNIFDGINTTWSRIEGGNAIGNILNEVENDFNFTNPSEHVPQLVEALKLLQESTDEHWKNLKSNHLKEIILACSGMYLEANASSASAVQNETLKVNFEILNRSNIQVKLNSVVINRTNHRIEPNLTLTENKKENLELEFTIPEDNAFTSPYWLSEKGTLGMYEVADKKLIGKPETPVAFEATFQFDFSGSPMTFTKPVYRRYSKPAKGEIFEPFVILPEVTASFTNDVMIFADAQPKQVALAIRAGKNTISGIASINHPVGWKVSPSTIDFSIAQKDEVRTIYFEVTPPINESEGYIAPKITIGNSDYNKALVEIAYDHIPKQSVLLPSEAKVVRLNIQKSGENIGYIVGAGDKVPESLEQIGYNVQIINVSEIEKGTLKKYDGIVVGIRAYNVIEELKFKQNYILDYVKEGGNLIIQYNTANRWRNQFENLAPYPLTISRDRVTNENAPVQIIAKDHELVNFPNAITQKDFDGWVQERGLYFPSEWGEEFTPILSMSDKGESPKQGSLLVAPFGEGHYIYTGLSFFRELPAGVSGAYKLFANMLSLGKENLKKGDEIKG</sequence>
<dbReference type="GO" id="GO:0016787">
    <property type="term" value="F:hydrolase activity"/>
    <property type="evidence" value="ECO:0007669"/>
    <property type="project" value="UniProtKB-KW"/>
</dbReference>
<dbReference type="EC" id="3.5.1.-" evidence="2"/>
<dbReference type="RefSeq" id="WP_311387426.1">
    <property type="nucleotide sequence ID" value="NZ_JAVRHU010000002.1"/>
</dbReference>
<evidence type="ECO:0000313" key="3">
    <source>
        <dbReference type="Proteomes" id="UP001250662"/>
    </source>
</evidence>
<feature type="chain" id="PRO_5045920944" evidence="1">
    <location>
        <begin position="21"/>
        <end position="844"/>
    </location>
</feature>
<protein>
    <submittedName>
        <fullName evidence="2">PIG-L family deacetylase</fullName>
        <ecNumber evidence="2">3.5.1.-</ecNumber>
    </submittedName>
</protein>
<proteinExistence type="predicted"/>
<feature type="signal peptide" evidence="1">
    <location>
        <begin position="1"/>
        <end position="20"/>
    </location>
</feature>
<dbReference type="Pfam" id="PF02585">
    <property type="entry name" value="PIG-L"/>
    <property type="match status" value="1"/>
</dbReference>
<dbReference type="InterPro" id="IPR024078">
    <property type="entry name" value="LmbE-like_dom_sf"/>
</dbReference>
<keyword evidence="1" id="KW-0732">Signal</keyword>
<dbReference type="InterPro" id="IPR029062">
    <property type="entry name" value="Class_I_gatase-like"/>
</dbReference>
<dbReference type="SUPFAM" id="SSF102588">
    <property type="entry name" value="LmbE-like"/>
    <property type="match status" value="1"/>
</dbReference>
<dbReference type="InterPro" id="IPR003737">
    <property type="entry name" value="GlcNAc_PI_deacetylase-related"/>
</dbReference>
<dbReference type="EMBL" id="JAVRHU010000002">
    <property type="protein sequence ID" value="MDT0621298.1"/>
    <property type="molecule type" value="Genomic_DNA"/>
</dbReference>
<evidence type="ECO:0000256" key="1">
    <source>
        <dbReference type="SAM" id="SignalP"/>
    </source>
</evidence>
<organism evidence="2 3">
    <name type="scientific">Croceitalea vernalis</name>
    <dbReference type="NCBI Taxonomy" id="3075599"/>
    <lineage>
        <taxon>Bacteria</taxon>
        <taxon>Pseudomonadati</taxon>
        <taxon>Bacteroidota</taxon>
        <taxon>Flavobacteriia</taxon>
        <taxon>Flavobacteriales</taxon>
        <taxon>Flavobacteriaceae</taxon>
        <taxon>Croceitalea</taxon>
    </lineage>
</organism>
<keyword evidence="2" id="KW-0378">Hydrolase</keyword>
<accession>A0ABU3BGJ9</accession>
<dbReference type="Gene3D" id="3.40.50.10320">
    <property type="entry name" value="LmbE-like"/>
    <property type="match status" value="1"/>
</dbReference>
<dbReference type="SUPFAM" id="SSF52317">
    <property type="entry name" value="Class I glutamine amidotransferase-like"/>
    <property type="match status" value="1"/>
</dbReference>
<gene>
    <name evidence="2" type="ORF">RM520_06665</name>
</gene>
<comment type="caution">
    <text evidence="2">The sequence shown here is derived from an EMBL/GenBank/DDBJ whole genome shotgun (WGS) entry which is preliminary data.</text>
</comment>
<keyword evidence="3" id="KW-1185">Reference proteome</keyword>
<evidence type="ECO:0000313" key="2">
    <source>
        <dbReference type="EMBL" id="MDT0621298.1"/>
    </source>
</evidence>
<name>A0ABU3BGJ9_9FLAO</name>
<dbReference type="Proteomes" id="UP001250662">
    <property type="component" value="Unassembled WGS sequence"/>
</dbReference>
<reference evidence="2 3" key="1">
    <citation type="submission" date="2023-09" db="EMBL/GenBank/DDBJ databases">
        <authorList>
            <person name="Rey-Velasco X."/>
        </authorList>
    </citation>
    <scope>NUCLEOTIDE SEQUENCE [LARGE SCALE GENOMIC DNA]</scope>
    <source>
        <strain evidence="2 3">P007</strain>
    </source>
</reference>